<organism evidence="2 3">
    <name type="scientific">Streptomyces oryzae</name>
    <dbReference type="NCBI Taxonomy" id="1434886"/>
    <lineage>
        <taxon>Bacteria</taxon>
        <taxon>Bacillati</taxon>
        <taxon>Actinomycetota</taxon>
        <taxon>Actinomycetes</taxon>
        <taxon>Kitasatosporales</taxon>
        <taxon>Streptomycetaceae</taxon>
        <taxon>Streptomyces</taxon>
    </lineage>
</organism>
<dbReference type="Proteomes" id="UP001519064">
    <property type="component" value="Unassembled WGS sequence"/>
</dbReference>
<gene>
    <name evidence="2" type="ORF">ITI46_25275</name>
</gene>
<keyword evidence="3" id="KW-1185">Reference proteome</keyword>
<dbReference type="RefSeq" id="WP_209242092.1">
    <property type="nucleotide sequence ID" value="NZ_JADKMA010000156.1"/>
</dbReference>
<comment type="caution">
    <text evidence="2">The sequence shown here is derived from an EMBL/GenBank/DDBJ whole genome shotgun (WGS) entry which is preliminary data.</text>
</comment>
<name>A0ABS3XHQ7_9ACTN</name>
<evidence type="ECO:0000313" key="2">
    <source>
        <dbReference type="EMBL" id="MBO8194942.1"/>
    </source>
</evidence>
<evidence type="ECO:0000313" key="3">
    <source>
        <dbReference type="Proteomes" id="UP001519064"/>
    </source>
</evidence>
<reference evidence="2 3" key="1">
    <citation type="submission" date="2020-11" db="EMBL/GenBank/DDBJ databases">
        <title>Streptomyces spirodelae sp. nov., isolated from duckweed.</title>
        <authorList>
            <person name="Saimee Y."/>
            <person name="Duangmal K."/>
        </authorList>
    </citation>
    <scope>NUCLEOTIDE SEQUENCE [LARGE SCALE GENOMIC DNA]</scope>
    <source>
        <strain evidence="2 3">S16-07</strain>
    </source>
</reference>
<proteinExistence type="predicted"/>
<evidence type="ECO:0000256" key="1">
    <source>
        <dbReference type="SAM" id="SignalP"/>
    </source>
</evidence>
<sequence length="148" mass="14354">MLNSGTARHKAPSPRALARAGALVVAVGAALGSAAPAAGAAEQGGAGKTGGDVAVDALVDGLTTPVRGTVRGTGVALGSTLKAVNDLQLDPLANTGTDPLDNSVGTQIADFRPLSTAAVTGPLARGASLGDLPLVGPTVTNLTDTLRR</sequence>
<keyword evidence="1" id="KW-0732">Signal</keyword>
<feature type="chain" id="PRO_5046817927" description="ATP-binding protein" evidence="1">
    <location>
        <begin position="41"/>
        <end position="148"/>
    </location>
</feature>
<accession>A0ABS3XHQ7</accession>
<dbReference type="EMBL" id="JADKMA010000156">
    <property type="protein sequence ID" value="MBO8194942.1"/>
    <property type="molecule type" value="Genomic_DNA"/>
</dbReference>
<feature type="signal peptide" evidence="1">
    <location>
        <begin position="1"/>
        <end position="40"/>
    </location>
</feature>
<protein>
    <recommendedName>
        <fullName evidence="4">ATP-binding protein</fullName>
    </recommendedName>
</protein>
<evidence type="ECO:0008006" key="4">
    <source>
        <dbReference type="Google" id="ProtNLM"/>
    </source>
</evidence>